<dbReference type="AlphaFoldDB" id="A0A7W8KE89"/>
<keyword evidence="4" id="KW-1185">Reference proteome</keyword>
<comment type="caution">
    <text evidence="2">The sequence shown here is derived from an EMBL/GenBank/DDBJ whole genome shotgun (WGS) entry which is preliminary data.</text>
</comment>
<protein>
    <submittedName>
        <fullName evidence="2">Uncharacterized protein</fullName>
    </submittedName>
</protein>
<accession>A0A7W8KE89</accession>
<reference evidence="4" key="2">
    <citation type="journal article" date="2019" name="Int. J. Syst. Evol. Microbiol.">
        <title>The Global Catalogue of Microorganisms (GCM) 10K type strain sequencing project: providing services to taxonomists for standard genome sequencing and annotation.</title>
        <authorList>
            <consortium name="The Broad Institute Genomics Platform"/>
            <consortium name="The Broad Institute Genome Sequencing Center for Infectious Disease"/>
            <person name="Wu L."/>
            <person name="Ma J."/>
        </authorList>
    </citation>
    <scope>NUCLEOTIDE SEQUENCE [LARGE SCALE GENOMIC DNA]</scope>
    <source>
        <strain evidence="4">CGMCC 1.18437</strain>
    </source>
</reference>
<dbReference type="Proteomes" id="UP000539473">
    <property type="component" value="Unassembled WGS sequence"/>
</dbReference>
<dbReference type="EMBL" id="JACHFK010000001">
    <property type="protein sequence ID" value="MBB5375473.1"/>
    <property type="molecule type" value="Genomic_DNA"/>
</dbReference>
<gene>
    <name evidence="1" type="ORF">GCM10017781_01230</name>
    <name evidence="2" type="ORF">HNQ07_000917</name>
</gene>
<reference evidence="1" key="4">
    <citation type="submission" date="2024-05" db="EMBL/GenBank/DDBJ databases">
        <authorList>
            <person name="Sun Q."/>
            <person name="Zhou Y."/>
        </authorList>
    </citation>
    <scope>NUCLEOTIDE SEQUENCE</scope>
    <source>
        <strain evidence="1">CGMCC 1.18437</strain>
    </source>
</reference>
<evidence type="ECO:0000313" key="4">
    <source>
        <dbReference type="Proteomes" id="UP000619376"/>
    </source>
</evidence>
<evidence type="ECO:0000313" key="1">
    <source>
        <dbReference type="EMBL" id="GHF29019.1"/>
    </source>
</evidence>
<reference evidence="2 3" key="3">
    <citation type="submission" date="2020-08" db="EMBL/GenBank/DDBJ databases">
        <title>Genomic Encyclopedia of Type Strains, Phase IV (KMG-IV): sequencing the most valuable type-strain genomes for metagenomic binning, comparative biology and taxonomic classification.</title>
        <authorList>
            <person name="Goeker M."/>
        </authorList>
    </citation>
    <scope>NUCLEOTIDE SEQUENCE [LARGE SCALE GENOMIC DNA]</scope>
    <source>
        <strain evidence="2 3">DSM 27521</strain>
    </source>
</reference>
<evidence type="ECO:0000313" key="2">
    <source>
        <dbReference type="EMBL" id="MBB5375473.1"/>
    </source>
</evidence>
<reference evidence="1" key="1">
    <citation type="journal article" date="2014" name="Int. J. Syst. Evol. Microbiol.">
        <title>Complete genome of a new Firmicutes species belonging to the dominant human colonic microbiota ('Ruminococcus bicirculans') reveals two chromosomes and a selective capacity to utilize plant glucans.</title>
        <authorList>
            <consortium name="NISC Comparative Sequencing Program"/>
            <person name="Wegmann U."/>
            <person name="Louis P."/>
            <person name="Goesmann A."/>
            <person name="Henrissat B."/>
            <person name="Duncan S.H."/>
            <person name="Flint H.J."/>
        </authorList>
    </citation>
    <scope>NUCLEOTIDE SEQUENCE</scope>
    <source>
        <strain evidence="1">CGMCC 1.18437</strain>
    </source>
</reference>
<proteinExistence type="predicted"/>
<dbReference type="Proteomes" id="UP000619376">
    <property type="component" value="Unassembled WGS sequence"/>
</dbReference>
<dbReference type="EMBL" id="BNAJ01000001">
    <property type="protein sequence ID" value="GHF29019.1"/>
    <property type="molecule type" value="Genomic_DNA"/>
</dbReference>
<name>A0A7W8KE89_9DEIO</name>
<sequence>MARDRDVWDRETLIVSAFQAAVGLSIGAAQEELRVSGRMVERLHEAVRDGYLNAYDRLLNLGIPREHIDAVLVRNDMSLDFILRQGGRFPG</sequence>
<organism evidence="2 3">
    <name type="scientific">Deinococcus metalli</name>
    <dbReference type="NCBI Taxonomy" id="1141878"/>
    <lineage>
        <taxon>Bacteria</taxon>
        <taxon>Thermotogati</taxon>
        <taxon>Deinococcota</taxon>
        <taxon>Deinococci</taxon>
        <taxon>Deinococcales</taxon>
        <taxon>Deinococcaceae</taxon>
        <taxon>Deinococcus</taxon>
    </lineage>
</organism>
<evidence type="ECO:0000313" key="3">
    <source>
        <dbReference type="Proteomes" id="UP000539473"/>
    </source>
</evidence>
<dbReference type="RefSeq" id="WP_184109675.1">
    <property type="nucleotide sequence ID" value="NZ_BNAJ01000001.1"/>
</dbReference>